<dbReference type="PANTHER" id="PTHR46796:SF6">
    <property type="entry name" value="ARAC SUBFAMILY"/>
    <property type="match status" value="1"/>
</dbReference>
<dbReference type="RefSeq" id="WP_137256669.1">
    <property type="nucleotide sequence ID" value="NZ_JBHSPQ010000002.1"/>
</dbReference>
<organism evidence="6 7">
    <name type="scientific">Kribbella jiaozuonensis</name>
    <dbReference type="NCBI Taxonomy" id="2575441"/>
    <lineage>
        <taxon>Bacteria</taxon>
        <taxon>Bacillati</taxon>
        <taxon>Actinomycetota</taxon>
        <taxon>Actinomycetes</taxon>
        <taxon>Propionibacteriales</taxon>
        <taxon>Kribbellaceae</taxon>
        <taxon>Kribbella</taxon>
    </lineage>
</organism>
<accession>A0A4U3LTL4</accession>
<evidence type="ECO:0000313" key="5">
    <source>
        <dbReference type="EMBL" id="TKK72844.1"/>
    </source>
</evidence>
<reference evidence="6 7" key="1">
    <citation type="submission" date="2019-04" db="EMBL/GenBank/DDBJ databases">
        <title>Kribbella sp. NEAU-THZ 27 nov., a novel actinomycete isolated from soil.</title>
        <authorList>
            <person name="Duan L."/>
        </authorList>
    </citation>
    <scope>NUCLEOTIDE SEQUENCE [LARGE SCALE GENOMIC DNA]</scope>
    <source>
        <strain evidence="6">NEAU-THZ 27</strain>
        <strain evidence="7">NEAU-THZ27</strain>
    </source>
</reference>
<dbReference type="Proteomes" id="UP000305836">
    <property type="component" value="Unassembled WGS sequence"/>
</dbReference>
<name>A0A4U3LTL4_9ACTN</name>
<gene>
    <name evidence="6" type="ORF">FDA38_26055</name>
    <name evidence="5" type="ORF">FDA38_41615</name>
</gene>
<dbReference type="PROSITE" id="PS01124">
    <property type="entry name" value="HTH_ARAC_FAMILY_2"/>
    <property type="match status" value="1"/>
</dbReference>
<keyword evidence="1" id="KW-0805">Transcription regulation</keyword>
<keyword evidence="7" id="KW-1185">Reference proteome</keyword>
<evidence type="ECO:0000259" key="4">
    <source>
        <dbReference type="PROSITE" id="PS01124"/>
    </source>
</evidence>
<dbReference type="AlphaFoldDB" id="A0A4U3LTL4"/>
<dbReference type="InterPro" id="IPR050204">
    <property type="entry name" value="AraC_XylS_family_regulators"/>
</dbReference>
<dbReference type="EMBL" id="SZPZ01000003">
    <property type="protein sequence ID" value="TKK78524.1"/>
    <property type="molecule type" value="Genomic_DNA"/>
</dbReference>
<dbReference type="SMART" id="SM00342">
    <property type="entry name" value="HTH_ARAC"/>
    <property type="match status" value="1"/>
</dbReference>
<sequence>MIELQLATPPEVLNVGAGIHGVRKRRDVFRLPDLWQLHLYNYTAELTLDGTAYTVAPGYVSITPAGASVQFDYLGRSEHLYAHFRPRASGSPSHVPAVQDATAIAPLLSTLLRSAIESSPSGSGRTTAEVWTALWRIAELTPATTETGHPAVAAAIAYIEANLAQPLTVPALARLAGVSHNHLTRLFQQETGQTVIAYIRTRRMNRARHLLVSSTLSIPAVAASVGVPDLQAFNKTCRRELGASPRGVRNAVAGVGAAG</sequence>
<feature type="domain" description="HTH araC/xylS-type" evidence="4">
    <location>
        <begin position="153"/>
        <end position="251"/>
    </location>
</feature>
<dbReference type="InterPro" id="IPR009057">
    <property type="entry name" value="Homeodomain-like_sf"/>
</dbReference>
<evidence type="ECO:0000256" key="1">
    <source>
        <dbReference type="ARBA" id="ARBA00023015"/>
    </source>
</evidence>
<dbReference type="GO" id="GO:0003700">
    <property type="term" value="F:DNA-binding transcription factor activity"/>
    <property type="evidence" value="ECO:0007669"/>
    <property type="project" value="InterPro"/>
</dbReference>
<dbReference type="OrthoDB" id="198203at2"/>
<proteinExistence type="predicted"/>
<dbReference type="SUPFAM" id="SSF46689">
    <property type="entry name" value="Homeodomain-like"/>
    <property type="match status" value="2"/>
</dbReference>
<keyword evidence="3" id="KW-0804">Transcription</keyword>
<dbReference type="InterPro" id="IPR018060">
    <property type="entry name" value="HTH_AraC"/>
</dbReference>
<dbReference type="EMBL" id="SZPZ01000008">
    <property type="protein sequence ID" value="TKK72844.1"/>
    <property type="molecule type" value="Genomic_DNA"/>
</dbReference>
<evidence type="ECO:0000313" key="7">
    <source>
        <dbReference type="Proteomes" id="UP000305836"/>
    </source>
</evidence>
<dbReference type="PANTHER" id="PTHR46796">
    <property type="entry name" value="HTH-TYPE TRANSCRIPTIONAL ACTIVATOR RHAS-RELATED"/>
    <property type="match status" value="1"/>
</dbReference>
<comment type="caution">
    <text evidence="6">The sequence shown here is derived from an EMBL/GenBank/DDBJ whole genome shotgun (WGS) entry which is preliminary data.</text>
</comment>
<evidence type="ECO:0000256" key="2">
    <source>
        <dbReference type="ARBA" id="ARBA00023125"/>
    </source>
</evidence>
<dbReference type="Pfam" id="PF12833">
    <property type="entry name" value="HTH_18"/>
    <property type="match status" value="1"/>
</dbReference>
<evidence type="ECO:0000256" key="3">
    <source>
        <dbReference type="ARBA" id="ARBA00023163"/>
    </source>
</evidence>
<protein>
    <submittedName>
        <fullName evidence="6">Helix-turn-helix domain-containing protein</fullName>
    </submittedName>
</protein>
<evidence type="ECO:0000313" key="6">
    <source>
        <dbReference type="EMBL" id="TKK78524.1"/>
    </source>
</evidence>
<dbReference type="Gene3D" id="1.10.10.60">
    <property type="entry name" value="Homeodomain-like"/>
    <property type="match status" value="1"/>
</dbReference>
<keyword evidence="2" id="KW-0238">DNA-binding</keyword>
<dbReference type="GO" id="GO:0043565">
    <property type="term" value="F:sequence-specific DNA binding"/>
    <property type="evidence" value="ECO:0007669"/>
    <property type="project" value="InterPro"/>
</dbReference>